<comment type="caution">
    <text evidence="2">The sequence shown here is derived from an EMBL/GenBank/DDBJ whole genome shotgun (WGS) entry which is preliminary data.</text>
</comment>
<keyword evidence="1" id="KW-0732">Signal</keyword>
<dbReference type="STRING" id="419005.HMPREF1860_01052"/>
<dbReference type="RefSeq" id="WP_060932901.1">
    <property type="nucleotide sequence ID" value="NZ_KQ960510.1"/>
</dbReference>
<organism evidence="2">
    <name type="scientific">Prevotella amnii</name>
    <dbReference type="NCBI Taxonomy" id="419005"/>
    <lineage>
        <taxon>Bacteria</taxon>
        <taxon>Pseudomonadati</taxon>
        <taxon>Bacteroidota</taxon>
        <taxon>Bacteroidia</taxon>
        <taxon>Bacteroidales</taxon>
        <taxon>Prevotellaceae</taxon>
        <taxon>Prevotella</taxon>
    </lineage>
</organism>
<accession>A0A134BDQ5</accession>
<evidence type="ECO:0000256" key="1">
    <source>
        <dbReference type="SAM" id="SignalP"/>
    </source>
</evidence>
<reference evidence="2 3" key="1">
    <citation type="submission" date="2016-01" db="EMBL/GenBank/DDBJ databases">
        <authorList>
            <person name="Oliw E.H."/>
        </authorList>
    </citation>
    <scope>NUCLEOTIDE SEQUENCE [LARGE SCALE GENOMIC DNA]</scope>
    <source>
        <strain evidence="2 3">DNF00307</strain>
    </source>
</reference>
<gene>
    <name evidence="2" type="ORF">HMPREF1860_01052</name>
</gene>
<dbReference type="AlphaFoldDB" id="A0A134BDQ5"/>
<proteinExistence type="predicted"/>
<dbReference type="PROSITE" id="PS51257">
    <property type="entry name" value="PROKAR_LIPOPROTEIN"/>
    <property type="match status" value="1"/>
</dbReference>
<name>A0A134BDQ5_9BACT</name>
<evidence type="ECO:0000313" key="3">
    <source>
        <dbReference type="Proteomes" id="UP000070531"/>
    </source>
</evidence>
<sequence>MNNKIKRFSVFLSLLIVVLCSITLLTSCDKDIEKTMNAKVTLREKGDRFFVNFYPDNTKSQFIEIDIPKRLNAQTIDLTQQGDWKVIGLGFYGEDGHVPFEKGSYIYINKINDKQIKVAFSIKQYNDGKLIERSQTYEGPISSD</sequence>
<evidence type="ECO:0008006" key="4">
    <source>
        <dbReference type="Google" id="ProtNLM"/>
    </source>
</evidence>
<evidence type="ECO:0000313" key="2">
    <source>
        <dbReference type="EMBL" id="KXB78010.1"/>
    </source>
</evidence>
<dbReference type="EMBL" id="LSDL01000050">
    <property type="protein sequence ID" value="KXB78010.1"/>
    <property type="molecule type" value="Genomic_DNA"/>
</dbReference>
<feature type="signal peptide" evidence="1">
    <location>
        <begin position="1"/>
        <end position="27"/>
    </location>
</feature>
<dbReference type="PATRIC" id="fig|419005.5.peg.1059"/>
<protein>
    <recommendedName>
        <fullName evidence="4">Lipoprotein</fullName>
    </recommendedName>
</protein>
<feature type="chain" id="PRO_5007462564" description="Lipoprotein" evidence="1">
    <location>
        <begin position="28"/>
        <end position="144"/>
    </location>
</feature>
<dbReference type="Proteomes" id="UP000070531">
    <property type="component" value="Unassembled WGS sequence"/>
</dbReference>